<sequence length="292" mass="33684">MSRFQFIADEYPEIFELCSEVEKNKKANANLSILKARQALEKILAVTNLCAQYDDLFDQINSLYGECSLAEMETMHILRRLGNMAIRRKNLSEQNVDKALRALLLSCCWLYFKLDENVCPLSLFWQDDRDIAEPYVNEALRGNGGIRDSLKKTYHSTNPLSFDNTFDEVEDTALNIWDKDVFETEAEYEERIRQLSPIHLGFGMIDDKQIDSYTHLAFPRFCLAKNKKIVGADINAFIVKVEQENDWAYDGEILVALKVCQGKIYYDYSKVVLRFGTDELPLDSLILEPVCI</sequence>
<accession>R7MZ78</accession>
<organism evidence="1">
    <name type="scientific">Megasphaera elsdenii CAG:570</name>
    <dbReference type="NCBI Taxonomy" id="1263087"/>
    <lineage>
        <taxon>Bacteria</taxon>
        <taxon>Bacillati</taxon>
        <taxon>Bacillota</taxon>
        <taxon>Negativicutes</taxon>
        <taxon>Veillonellales</taxon>
        <taxon>Veillonellaceae</taxon>
        <taxon>Megasphaera</taxon>
    </lineage>
</organism>
<gene>
    <name evidence="1" type="ORF">BN715_00237</name>
</gene>
<comment type="caution">
    <text evidence="1">The sequence shown here is derived from an EMBL/GenBank/DDBJ whole genome shotgun (WGS) entry which is preliminary data.</text>
</comment>
<proteinExistence type="predicted"/>
<evidence type="ECO:0000313" key="1">
    <source>
        <dbReference type="EMBL" id="CDF05890.1"/>
    </source>
</evidence>
<dbReference type="Proteomes" id="UP000017908">
    <property type="component" value="Unassembled WGS sequence"/>
</dbReference>
<dbReference type="EMBL" id="CBKE010000383">
    <property type="protein sequence ID" value="CDF05890.1"/>
    <property type="molecule type" value="Genomic_DNA"/>
</dbReference>
<protein>
    <submittedName>
        <fullName evidence="1">Sel1 repeat protein</fullName>
    </submittedName>
</protein>
<dbReference type="AlphaFoldDB" id="R7MZ78"/>
<reference evidence="1" key="1">
    <citation type="submission" date="2012-11" db="EMBL/GenBank/DDBJ databases">
        <title>Dependencies among metagenomic species, viruses, plasmids and units of genetic variation.</title>
        <authorList>
            <person name="Nielsen H.B."/>
            <person name="Almeida M."/>
            <person name="Juncker A.S."/>
            <person name="Rasmussen S."/>
            <person name="Li J."/>
            <person name="Sunagawa S."/>
            <person name="Plichta D."/>
            <person name="Gautier L."/>
            <person name="Le Chatelier E."/>
            <person name="Peletier E."/>
            <person name="Bonde I."/>
            <person name="Nielsen T."/>
            <person name="Manichanh C."/>
            <person name="Arumugam M."/>
            <person name="Batto J."/>
            <person name="Santos M.B.Q.D."/>
            <person name="Blom N."/>
            <person name="Borruel N."/>
            <person name="Burgdorf K.S."/>
            <person name="Boumezbeur F."/>
            <person name="Casellas F."/>
            <person name="Dore J."/>
            <person name="Guarner F."/>
            <person name="Hansen T."/>
            <person name="Hildebrand F."/>
            <person name="Kaas R.S."/>
            <person name="Kennedy S."/>
            <person name="Kristiansen K."/>
            <person name="Kultima J.R."/>
            <person name="Leonard P."/>
            <person name="Levenez F."/>
            <person name="Lund O."/>
            <person name="Moumen B."/>
            <person name="Le Paslier D."/>
            <person name="Pons N."/>
            <person name="Pedersen O."/>
            <person name="Prifti E."/>
            <person name="Qin J."/>
            <person name="Raes J."/>
            <person name="Tap J."/>
            <person name="Tims S."/>
            <person name="Ussery D.W."/>
            <person name="Yamada T."/>
            <person name="MetaHit consortium"/>
            <person name="Renault P."/>
            <person name="Sicheritz-Ponten T."/>
            <person name="Bork P."/>
            <person name="Wang J."/>
            <person name="Brunak S."/>
            <person name="Ehrlich S.D."/>
        </authorList>
    </citation>
    <scope>NUCLEOTIDE SEQUENCE [LARGE SCALE GENOMIC DNA]</scope>
</reference>
<name>R7MZ78_MEGEL</name>